<dbReference type="InterPro" id="IPR003848">
    <property type="entry name" value="DUF218"/>
</dbReference>
<gene>
    <name evidence="3" type="ORF">JHT90_13105</name>
</gene>
<keyword evidence="1" id="KW-0812">Transmembrane</keyword>
<proteinExistence type="predicted"/>
<dbReference type="Proteomes" id="UP000595278">
    <property type="component" value="Chromosome"/>
</dbReference>
<dbReference type="CDD" id="cd06259">
    <property type="entry name" value="YdcF-like"/>
    <property type="match status" value="1"/>
</dbReference>
<keyword evidence="4" id="KW-1185">Reference proteome</keyword>
<evidence type="ECO:0000256" key="1">
    <source>
        <dbReference type="SAM" id="Phobius"/>
    </source>
</evidence>
<dbReference type="InterPro" id="IPR051599">
    <property type="entry name" value="Cell_Envelope_Assoc"/>
</dbReference>
<evidence type="ECO:0000313" key="4">
    <source>
        <dbReference type="Proteomes" id="UP000595278"/>
    </source>
</evidence>
<protein>
    <submittedName>
        <fullName evidence="3">YdcF family protein</fullName>
    </submittedName>
</protein>
<feature type="domain" description="DUF218" evidence="2">
    <location>
        <begin position="40"/>
        <end position="160"/>
    </location>
</feature>
<name>A0A974NEK4_9GAMM</name>
<dbReference type="InterPro" id="IPR014729">
    <property type="entry name" value="Rossmann-like_a/b/a_fold"/>
</dbReference>
<dbReference type="EMBL" id="CP067393">
    <property type="protein sequence ID" value="QQP85305.1"/>
    <property type="molecule type" value="Genomic_DNA"/>
</dbReference>
<sequence length="192" mass="21415">MKWTLNRKKKMIFIAVILIYFVTVLSIILSGLKDNLFKTDLIVVLGTKVSPEGVPSAGLAARLNKAIEIYQQGYAPNILVSGGTGKEGYDESIAMADFLIARGIPASAIVKDGQGNNTRATARNTYQYMQQHQLNSVIVISQYYHIARIKLAFKHEGIRQIGSGSPVYGSWRDFYSVSRELLGYPIYFFNIK</sequence>
<keyword evidence="1" id="KW-1133">Transmembrane helix</keyword>
<evidence type="ECO:0000259" key="2">
    <source>
        <dbReference type="Pfam" id="PF02698"/>
    </source>
</evidence>
<organism evidence="3 4">
    <name type="scientific">Entomomonas asaccharolytica</name>
    <dbReference type="NCBI Taxonomy" id="2785331"/>
    <lineage>
        <taxon>Bacteria</taxon>
        <taxon>Pseudomonadati</taxon>
        <taxon>Pseudomonadota</taxon>
        <taxon>Gammaproteobacteria</taxon>
        <taxon>Pseudomonadales</taxon>
        <taxon>Pseudomonadaceae</taxon>
        <taxon>Entomomonas</taxon>
    </lineage>
</organism>
<dbReference type="KEGG" id="eaz:JHT90_13105"/>
<dbReference type="AlphaFoldDB" id="A0A974NEK4"/>
<reference evidence="3 4" key="1">
    <citation type="submission" date="2021-01" db="EMBL/GenBank/DDBJ databases">
        <title>Entomomonas sp. F2A isolated from a house cricket (Acheta domesticus).</title>
        <authorList>
            <person name="Spergser J."/>
            <person name="Busse H.-J."/>
        </authorList>
    </citation>
    <scope>NUCLEOTIDE SEQUENCE [LARGE SCALE GENOMIC DNA]</scope>
    <source>
        <strain evidence="3 4">F2A</strain>
    </source>
</reference>
<dbReference type="RefSeq" id="WP_201091762.1">
    <property type="nucleotide sequence ID" value="NZ_CP067393.1"/>
</dbReference>
<dbReference type="Pfam" id="PF02698">
    <property type="entry name" value="DUF218"/>
    <property type="match status" value="1"/>
</dbReference>
<dbReference type="PANTHER" id="PTHR30336">
    <property type="entry name" value="INNER MEMBRANE PROTEIN, PROBABLE PERMEASE"/>
    <property type="match status" value="1"/>
</dbReference>
<evidence type="ECO:0000313" key="3">
    <source>
        <dbReference type="EMBL" id="QQP85305.1"/>
    </source>
</evidence>
<feature type="transmembrane region" description="Helical" evidence="1">
    <location>
        <begin position="12"/>
        <end position="32"/>
    </location>
</feature>
<dbReference type="GO" id="GO:0005886">
    <property type="term" value="C:plasma membrane"/>
    <property type="evidence" value="ECO:0007669"/>
    <property type="project" value="TreeGrafter"/>
</dbReference>
<dbReference type="Gene3D" id="3.40.50.620">
    <property type="entry name" value="HUPs"/>
    <property type="match status" value="1"/>
</dbReference>
<dbReference type="PANTHER" id="PTHR30336:SF20">
    <property type="entry name" value="DUF218 DOMAIN-CONTAINING PROTEIN"/>
    <property type="match status" value="1"/>
</dbReference>
<accession>A0A974NEK4</accession>
<keyword evidence="1" id="KW-0472">Membrane</keyword>